<dbReference type="PRINTS" id="PR00455">
    <property type="entry name" value="HTHTETR"/>
</dbReference>
<feature type="domain" description="HTH tetR-type" evidence="5">
    <location>
        <begin position="2"/>
        <end position="62"/>
    </location>
</feature>
<keyword evidence="3" id="KW-0804">Transcription</keyword>
<gene>
    <name evidence="6" type="ORF">AWJ14_05450</name>
</gene>
<keyword evidence="1" id="KW-0805">Transcription regulation</keyword>
<keyword evidence="7" id="KW-1185">Reference proteome</keyword>
<evidence type="ECO:0000256" key="2">
    <source>
        <dbReference type="ARBA" id="ARBA00023125"/>
    </source>
</evidence>
<dbReference type="GO" id="GO:0000976">
    <property type="term" value="F:transcription cis-regulatory region binding"/>
    <property type="evidence" value="ECO:0007669"/>
    <property type="project" value="TreeGrafter"/>
</dbReference>
<dbReference type="EMBL" id="LQZT01000005">
    <property type="protein sequence ID" value="OCW58590.1"/>
    <property type="molecule type" value="Genomic_DNA"/>
</dbReference>
<reference evidence="6 7" key="1">
    <citation type="submission" date="2015-12" db="EMBL/GenBank/DDBJ databases">
        <authorList>
            <person name="Shamseldin A."/>
            <person name="Moawad H."/>
            <person name="Abd El-Rahim W.M."/>
            <person name="Sadowsky M.J."/>
        </authorList>
    </citation>
    <scope>NUCLEOTIDE SEQUENCE [LARGE SCALE GENOMIC DNA]</scope>
    <source>
        <strain evidence="6 7">JC234</strain>
    </source>
</reference>
<dbReference type="InterPro" id="IPR001647">
    <property type="entry name" value="HTH_TetR"/>
</dbReference>
<evidence type="ECO:0000256" key="3">
    <source>
        <dbReference type="ARBA" id="ARBA00023163"/>
    </source>
</evidence>
<dbReference type="OrthoDB" id="9802802at2"/>
<dbReference type="InterPro" id="IPR050109">
    <property type="entry name" value="HTH-type_TetR-like_transc_reg"/>
</dbReference>
<dbReference type="InterPro" id="IPR009057">
    <property type="entry name" value="Homeodomain-like_sf"/>
</dbReference>
<accession>A0A1C1YYV2</accession>
<dbReference type="PANTHER" id="PTHR30055:SF234">
    <property type="entry name" value="HTH-TYPE TRANSCRIPTIONAL REGULATOR BETI"/>
    <property type="match status" value="1"/>
</dbReference>
<evidence type="ECO:0000259" key="5">
    <source>
        <dbReference type="PROSITE" id="PS50977"/>
    </source>
</evidence>
<organism evidence="6 7">
    <name type="scientific">Hoeflea olei</name>
    <dbReference type="NCBI Taxonomy" id="1480615"/>
    <lineage>
        <taxon>Bacteria</taxon>
        <taxon>Pseudomonadati</taxon>
        <taxon>Pseudomonadota</taxon>
        <taxon>Alphaproteobacteria</taxon>
        <taxon>Hyphomicrobiales</taxon>
        <taxon>Rhizobiaceae</taxon>
        <taxon>Hoeflea</taxon>
    </lineage>
</organism>
<dbReference type="Pfam" id="PF00440">
    <property type="entry name" value="TetR_N"/>
    <property type="match status" value="1"/>
</dbReference>
<dbReference type="PANTHER" id="PTHR30055">
    <property type="entry name" value="HTH-TYPE TRANSCRIPTIONAL REGULATOR RUTR"/>
    <property type="match status" value="1"/>
</dbReference>
<dbReference type="Proteomes" id="UP000094795">
    <property type="component" value="Unassembled WGS sequence"/>
</dbReference>
<protein>
    <recommendedName>
        <fullName evidence="5">HTH tetR-type domain-containing protein</fullName>
    </recommendedName>
</protein>
<name>A0A1C1YYV2_9HYPH</name>
<evidence type="ECO:0000313" key="7">
    <source>
        <dbReference type="Proteomes" id="UP000094795"/>
    </source>
</evidence>
<feature type="DNA-binding region" description="H-T-H motif" evidence="4">
    <location>
        <begin position="25"/>
        <end position="44"/>
    </location>
</feature>
<sequence length="190" mass="20402">MDDKDHRILEAAIAVFARYGVRKATMGDIADHAGVSRQTLYARYSGKGEIIDAALRLVTEKVVGEVSAAWKKADSTGDRLDIFFDRAIVQFFEQTRQMPDSGELMAVLGGNPATGEAGGGTAEQGKIDLLAGLFAPYEKVLSASGATPRDLAEFVYRSSTGFKFTALDSDHLGRLLAVLKQATLKMLGEA</sequence>
<keyword evidence="2 4" id="KW-0238">DNA-binding</keyword>
<dbReference type="STRING" id="1480615.AWJ14_05450"/>
<dbReference type="GO" id="GO:0003700">
    <property type="term" value="F:DNA-binding transcription factor activity"/>
    <property type="evidence" value="ECO:0007669"/>
    <property type="project" value="TreeGrafter"/>
</dbReference>
<dbReference type="Gene3D" id="1.10.357.10">
    <property type="entry name" value="Tetracycline Repressor, domain 2"/>
    <property type="match status" value="1"/>
</dbReference>
<dbReference type="SUPFAM" id="SSF46689">
    <property type="entry name" value="Homeodomain-like"/>
    <property type="match status" value="1"/>
</dbReference>
<comment type="caution">
    <text evidence="6">The sequence shown here is derived from an EMBL/GenBank/DDBJ whole genome shotgun (WGS) entry which is preliminary data.</text>
</comment>
<dbReference type="RefSeq" id="WP_066176117.1">
    <property type="nucleotide sequence ID" value="NZ_LQZT01000005.1"/>
</dbReference>
<dbReference type="PROSITE" id="PS50977">
    <property type="entry name" value="HTH_TETR_2"/>
    <property type="match status" value="1"/>
</dbReference>
<evidence type="ECO:0000313" key="6">
    <source>
        <dbReference type="EMBL" id="OCW58590.1"/>
    </source>
</evidence>
<evidence type="ECO:0000256" key="4">
    <source>
        <dbReference type="PROSITE-ProRule" id="PRU00335"/>
    </source>
</evidence>
<proteinExistence type="predicted"/>
<dbReference type="AlphaFoldDB" id="A0A1C1YYV2"/>
<evidence type="ECO:0000256" key="1">
    <source>
        <dbReference type="ARBA" id="ARBA00023015"/>
    </source>
</evidence>